<dbReference type="GO" id="GO:0000166">
    <property type="term" value="F:nucleotide binding"/>
    <property type="evidence" value="ECO:0007669"/>
    <property type="project" value="UniProtKB-KW"/>
</dbReference>
<dbReference type="GO" id="GO:0046872">
    <property type="term" value="F:metal ion binding"/>
    <property type="evidence" value="ECO:0007669"/>
    <property type="project" value="UniProtKB-KW"/>
</dbReference>
<keyword evidence="9" id="KW-0808">Transferase</keyword>
<dbReference type="GO" id="GO:0043709">
    <property type="term" value="P:cell adhesion involved in single-species biofilm formation"/>
    <property type="evidence" value="ECO:0007669"/>
    <property type="project" value="TreeGrafter"/>
</dbReference>
<dbReference type="NCBIfam" id="NF011955">
    <property type="entry name" value="PRK15426.1"/>
    <property type="match status" value="1"/>
</dbReference>
<dbReference type="EMBL" id="JMEE01000001">
    <property type="protein sequence ID" value="RWR03929.1"/>
    <property type="molecule type" value="Genomic_DNA"/>
</dbReference>
<dbReference type="Gene3D" id="3.30.450.20">
    <property type="entry name" value="PAS domain"/>
    <property type="match status" value="1"/>
</dbReference>
<evidence type="ECO:0000256" key="12">
    <source>
        <dbReference type="ARBA" id="ARBA00022741"/>
    </source>
</evidence>
<comment type="function">
    <text evidence="19">Catalyzes the synthesis of cyclic-di-GMP (c-di-GMP) via the condensation of 2 GTP molecules. Cyclic-di-GMP is a second messenger which controls cell surface-associated traits in bacteria. Involved in the regulation of cellulose production.</text>
</comment>
<evidence type="ECO:0000256" key="7">
    <source>
        <dbReference type="ARBA" id="ARBA00022475"/>
    </source>
</evidence>
<comment type="caution">
    <text evidence="22">The sequence shown here is derived from an EMBL/GenBank/DDBJ whole genome shotgun (WGS) entry which is preliminary data.</text>
</comment>
<comment type="pathway">
    <text evidence="4">Glycan metabolism; bacterial cellulose biosynthesis.</text>
</comment>
<dbReference type="Proteomes" id="UP000288794">
    <property type="component" value="Unassembled WGS sequence"/>
</dbReference>
<evidence type="ECO:0000256" key="8">
    <source>
        <dbReference type="ARBA" id="ARBA00022519"/>
    </source>
</evidence>
<evidence type="ECO:0000256" key="11">
    <source>
        <dbReference type="ARBA" id="ARBA00022723"/>
    </source>
</evidence>
<keyword evidence="10 20" id="KW-0812">Transmembrane</keyword>
<keyword evidence="8" id="KW-0997">Cell inner membrane</keyword>
<organism evidence="22 23">
    <name type="scientific">[Pantoea] beijingensis</name>
    <dbReference type="NCBI Taxonomy" id="1324864"/>
    <lineage>
        <taxon>Bacteria</taxon>
        <taxon>Pseudomonadati</taxon>
        <taxon>Pseudomonadota</taxon>
        <taxon>Gammaproteobacteria</taxon>
        <taxon>Enterobacterales</taxon>
        <taxon>Erwiniaceae</taxon>
        <taxon>Erwinia</taxon>
    </lineage>
</organism>
<comment type="subcellular location">
    <subcellularLocation>
        <location evidence="2">Cell inner membrane</location>
        <topology evidence="2">Multi-pass membrane protein</topology>
    </subcellularLocation>
</comment>
<evidence type="ECO:0000256" key="18">
    <source>
        <dbReference type="ARBA" id="ARBA00034247"/>
    </source>
</evidence>
<dbReference type="InterPro" id="IPR029787">
    <property type="entry name" value="Nucleotide_cyclase"/>
</dbReference>
<dbReference type="PROSITE" id="PS50887">
    <property type="entry name" value="GGDEF"/>
    <property type="match status" value="1"/>
</dbReference>
<dbReference type="InterPro" id="IPR000160">
    <property type="entry name" value="GGDEF_dom"/>
</dbReference>
<evidence type="ECO:0000256" key="10">
    <source>
        <dbReference type="ARBA" id="ARBA00022692"/>
    </source>
</evidence>
<evidence type="ECO:0000313" key="22">
    <source>
        <dbReference type="EMBL" id="RWR03929.1"/>
    </source>
</evidence>
<evidence type="ECO:0000256" key="20">
    <source>
        <dbReference type="SAM" id="Phobius"/>
    </source>
</evidence>
<dbReference type="InterPro" id="IPR050469">
    <property type="entry name" value="Diguanylate_Cyclase"/>
</dbReference>
<evidence type="ECO:0000256" key="6">
    <source>
        <dbReference type="ARBA" id="ARBA00012528"/>
    </source>
</evidence>
<evidence type="ECO:0000313" key="23">
    <source>
        <dbReference type="Proteomes" id="UP000288794"/>
    </source>
</evidence>
<protein>
    <recommendedName>
        <fullName evidence="6">diguanylate cyclase</fullName>
        <ecNumber evidence="6">2.7.7.65</ecNumber>
    </recommendedName>
    <alternativeName>
        <fullName evidence="17">Cellulose synthesis regulatory protein</fullName>
    </alternativeName>
</protein>
<evidence type="ECO:0000256" key="19">
    <source>
        <dbReference type="ARBA" id="ARBA00045634"/>
    </source>
</evidence>
<evidence type="ECO:0000256" key="16">
    <source>
        <dbReference type="ARBA" id="ARBA00023136"/>
    </source>
</evidence>
<evidence type="ECO:0000259" key="21">
    <source>
        <dbReference type="PROSITE" id="PS50887"/>
    </source>
</evidence>
<dbReference type="UniPathway" id="UPA00694"/>
<sequence length="557" mass="63690">MKVNASFHFLGSKVKPKNLVHFCFLAVFCLSTFITWREAIALKNTYEVNQRIKLDSVSTALESQIQFTLGGLDFFRTMFDYALKSPSETFDTRHISDIFSRLRARPIWRMNVDSGHNMTLNGVSDTWIKSWPILNRDDEQRLQDELNAALKFSYILQFSDPEHDFQSRLWYIARAGFYVSSTPPRNDAEVLESYQRMIQSDYFTSMSPENNPSRRRHWTPLYHSLQNEGRMITVSVPVDRNGYWYGVLAMDFSSQRLHEHLQRAIPQQYDGMVAIFDQKMNEVATSGNAPQARNYRLSAEEMRKLSQAIQHKDEGGLRVGTRFITWNKMRSINGVAVSIQNLRDGMHGESGRVTLVLAGMWGLFSLVLLASHQTMIRLVTHMGQLHVKLAWRANYDGLTQLYNRTAFFDHSEQLAERCQCSAQPLSLLQLDIDYFKAVNDRFGHQAGDRALSHVATVITHALRKTDIAGRVGGEEFCVLLPDTSLKDAVAIAERIRQTLAGDRIQVTSDTQQRVTVSIGVAGSEEQGQYQVDSLQFIADSRLYHAKQNGRNRIDWQS</sequence>
<comment type="catalytic activity">
    <reaction evidence="18">
        <text>2 GTP = 3',3'-c-di-GMP + 2 diphosphate</text>
        <dbReference type="Rhea" id="RHEA:24898"/>
        <dbReference type="ChEBI" id="CHEBI:33019"/>
        <dbReference type="ChEBI" id="CHEBI:37565"/>
        <dbReference type="ChEBI" id="CHEBI:58805"/>
        <dbReference type="EC" id="2.7.7.65"/>
    </reaction>
</comment>
<keyword evidence="14" id="KW-0135">Cellulose biosynthesis</keyword>
<dbReference type="SMART" id="SM00267">
    <property type="entry name" value="GGDEF"/>
    <property type="match status" value="1"/>
</dbReference>
<dbReference type="Pfam" id="PF17151">
    <property type="entry name" value="CHASE7"/>
    <property type="match status" value="1"/>
</dbReference>
<dbReference type="Gene3D" id="3.30.70.270">
    <property type="match status" value="1"/>
</dbReference>
<comment type="subunit">
    <text evidence="5">Homodimer.</text>
</comment>
<dbReference type="AlphaFoldDB" id="A0A443IIS2"/>
<dbReference type="PANTHER" id="PTHR45138">
    <property type="entry name" value="REGULATORY COMPONENTS OF SENSORY TRANSDUCTION SYSTEM"/>
    <property type="match status" value="1"/>
</dbReference>
<comment type="pathway">
    <text evidence="3">Purine metabolism; 3',5'-cyclic di-GMP biosynthesis.</text>
</comment>
<keyword evidence="15 20" id="KW-1133">Transmembrane helix</keyword>
<dbReference type="NCBIfam" id="TIGR00254">
    <property type="entry name" value="GGDEF"/>
    <property type="match status" value="1"/>
</dbReference>
<feature type="transmembrane region" description="Helical" evidence="20">
    <location>
        <begin position="19"/>
        <end position="36"/>
    </location>
</feature>
<accession>A0A443IIS2</accession>
<dbReference type="GO" id="GO:0030244">
    <property type="term" value="P:cellulose biosynthetic process"/>
    <property type="evidence" value="ECO:0007669"/>
    <property type="project" value="UniProtKB-KW"/>
</dbReference>
<evidence type="ECO:0000256" key="5">
    <source>
        <dbReference type="ARBA" id="ARBA00011738"/>
    </source>
</evidence>
<keyword evidence="7" id="KW-1003">Cell membrane</keyword>
<dbReference type="GO" id="GO:1902201">
    <property type="term" value="P:negative regulation of bacterial-type flagellum-dependent cell motility"/>
    <property type="evidence" value="ECO:0007669"/>
    <property type="project" value="TreeGrafter"/>
</dbReference>
<evidence type="ECO:0000256" key="9">
    <source>
        <dbReference type="ARBA" id="ARBA00022679"/>
    </source>
</evidence>
<evidence type="ECO:0000256" key="15">
    <source>
        <dbReference type="ARBA" id="ARBA00022989"/>
    </source>
</evidence>
<keyword evidence="16 20" id="KW-0472">Membrane</keyword>
<evidence type="ECO:0000256" key="4">
    <source>
        <dbReference type="ARBA" id="ARBA00005186"/>
    </source>
</evidence>
<evidence type="ECO:0000256" key="1">
    <source>
        <dbReference type="ARBA" id="ARBA00001946"/>
    </source>
</evidence>
<dbReference type="RefSeq" id="WP_128174990.1">
    <property type="nucleotide sequence ID" value="NZ_CP071409.1"/>
</dbReference>
<gene>
    <name evidence="22" type="ORF">ED28_02770</name>
</gene>
<dbReference type="FunFam" id="3.30.70.270:FF:000001">
    <property type="entry name" value="Diguanylate cyclase domain protein"/>
    <property type="match status" value="1"/>
</dbReference>
<evidence type="ECO:0000256" key="2">
    <source>
        <dbReference type="ARBA" id="ARBA00004429"/>
    </source>
</evidence>
<dbReference type="InterPro" id="IPR029151">
    <property type="entry name" value="Sensor-like_sf"/>
</dbReference>
<dbReference type="UniPathway" id="UPA00599"/>
<dbReference type="PANTHER" id="PTHR45138:SF16">
    <property type="entry name" value="DIGUANYLATE CYCLASE DGCQ-RELATED"/>
    <property type="match status" value="1"/>
</dbReference>
<evidence type="ECO:0000256" key="13">
    <source>
        <dbReference type="ARBA" id="ARBA00022842"/>
    </source>
</evidence>
<keyword evidence="11" id="KW-0479">Metal-binding</keyword>
<dbReference type="SUPFAM" id="SSF55073">
    <property type="entry name" value="Nucleotide cyclase"/>
    <property type="match status" value="1"/>
</dbReference>
<comment type="cofactor">
    <cofactor evidence="1">
        <name>Mg(2+)</name>
        <dbReference type="ChEBI" id="CHEBI:18420"/>
    </cofactor>
</comment>
<keyword evidence="13" id="KW-0460">Magnesium</keyword>
<dbReference type="Pfam" id="PF00990">
    <property type="entry name" value="GGDEF"/>
    <property type="match status" value="1"/>
</dbReference>
<keyword evidence="23" id="KW-1185">Reference proteome</keyword>
<evidence type="ECO:0000256" key="3">
    <source>
        <dbReference type="ARBA" id="ARBA00004665"/>
    </source>
</evidence>
<keyword evidence="12" id="KW-0547">Nucleotide-binding</keyword>
<dbReference type="GO" id="GO:0005886">
    <property type="term" value="C:plasma membrane"/>
    <property type="evidence" value="ECO:0007669"/>
    <property type="project" value="UniProtKB-SubCell"/>
</dbReference>
<dbReference type="SUPFAM" id="SSF103190">
    <property type="entry name" value="Sensory domain-like"/>
    <property type="match status" value="1"/>
</dbReference>
<feature type="domain" description="GGDEF" evidence="21">
    <location>
        <begin position="423"/>
        <end position="557"/>
    </location>
</feature>
<dbReference type="CDD" id="cd01949">
    <property type="entry name" value="GGDEF"/>
    <property type="match status" value="1"/>
</dbReference>
<dbReference type="InterPro" id="IPR033416">
    <property type="entry name" value="CHASE7"/>
</dbReference>
<dbReference type="CDD" id="cd18773">
    <property type="entry name" value="PDC1_HK_sensor"/>
    <property type="match status" value="1"/>
</dbReference>
<reference evidence="22 23" key="1">
    <citation type="submission" date="2014-04" db="EMBL/GenBank/DDBJ databases">
        <title>Draft genome sequence of Pantoea beijingensis strain LMG 27579, an emerging pathogen to Pleurotus eryngii with potential industrial application.</title>
        <authorList>
            <person name="Xu F."/>
            <person name="Liu Y."/>
            <person name="Wang S."/>
            <person name="Yin Y."/>
            <person name="Ma Y."/>
            <person name="Zhao S."/>
            <person name="Rong C."/>
        </authorList>
    </citation>
    <scope>NUCLEOTIDE SEQUENCE [LARGE SCALE GENOMIC DNA]</scope>
    <source>
        <strain evidence="22 23">LMG 27579</strain>
    </source>
</reference>
<name>A0A443IIS2_9GAMM</name>
<dbReference type="GO" id="GO:0052621">
    <property type="term" value="F:diguanylate cyclase activity"/>
    <property type="evidence" value="ECO:0007669"/>
    <property type="project" value="UniProtKB-EC"/>
</dbReference>
<dbReference type="InterPro" id="IPR043128">
    <property type="entry name" value="Rev_trsase/Diguanyl_cyclase"/>
</dbReference>
<evidence type="ECO:0000256" key="17">
    <source>
        <dbReference type="ARBA" id="ARBA00031311"/>
    </source>
</evidence>
<dbReference type="EC" id="2.7.7.65" evidence="6"/>
<proteinExistence type="predicted"/>
<evidence type="ECO:0000256" key="14">
    <source>
        <dbReference type="ARBA" id="ARBA00022916"/>
    </source>
</evidence>